<evidence type="ECO:0000256" key="9">
    <source>
        <dbReference type="PROSITE-ProRule" id="PRU00433"/>
    </source>
</evidence>
<dbReference type="InterPro" id="IPR036909">
    <property type="entry name" value="Cyt_c-like_dom_sf"/>
</dbReference>
<evidence type="ECO:0000256" key="5">
    <source>
        <dbReference type="ARBA" id="ARBA00022729"/>
    </source>
</evidence>
<dbReference type="SUPFAM" id="SSF46626">
    <property type="entry name" value="Cytochrome c"/>
    <property type="match status" value="3"/>
</dbReference>
<evidence type="ECO:0000256" key="2">
    <source>
        <dbReference type="ARBA" id="ARBA00022475"/>
    </source>
</evidence>
<gene>
    <name evidence="13" type="ORF">GCM10007207_09990</name>
</gene>
<dbReference type="PANTHER" id="PTHR35008:SF8">
    <property type="entry name" value="ALCOHOL DEHYDROGENASE CYTOCHROME C SUBUNIT"/>
    <property type="match status" value="1"/>
</dbReference>
<dbReference type="Gene3D" id="1.10.760.10">
    <property type="entry name" value="Cytochrome c-like domain"/>
    <property type="match status" value="3"/>
</dbReference>
<dbReference type="Proteomes" id="UP000637769">
    <property type="component" value="Unassembled WGS sequence"/>
</dbReference>
<dbReference type="InterPro" id="IPR014353">
    <property type="entry name" value="Membr-bd_ADH_cyt_c"/>
</dbReference>
<proteinExistence type="predicted"/>
<keyword evidence="5 11" id="KW-0732">Signal</keyword>
<organism evidence="13 14">
    <name type="scientific">Asaia siamensis</name>
    <dbReference type="NCBI Taxonomy" id="110479"/>
    <lineage>
        <taxon>Bacteria</taxon>
        <taxon>Pseudomonadati</taxon>
        <taxon>Pseudomonadota</taxon>
        <taxon>Alphaproteobacteria</taxon>
        <taxon>Acetobacterales</taxon>
        <taxon>Acetobacteraceae</taxon>
        <taxon>Asaia</taxon>
    </lineage>
</organism>
<dbReference type="Pfam" id="PF13442">
    <property type="entry name" value="Cytochrome_CBB3"/>
    <property type="match status" value="1"/>
</dbReference>
<evidence type="ECO:0000256" key="6">
    <source>
        <dbReference type="ARBA" id="ARBA00022737"/>
    </source>
</evidence>
<evidence type="ECO:0000256" key="1">
    <source>
        <dbReference type="ARBA" id="ARBA00004236"/>
    </source>
</evidence>
<dbReference type="EMBL" id="BMCH01000002">
    <property type="protein sequence ID" value="GGC26557.1"/>
    <property type="molecule type" value="Genomic_DNA"/>
</dbReference>
<evidence type="ECO:0000256" key="11">
    <source>
        <dbReference type="SAM" id="SignalP"/>
    </source>
</evidence>
<keyword evidence="3 9" id="KW-0349">Heme</keyword>
<evidence type="ECO:0000313" key="14">
    <source>
        <dbReference type="Proteomes" id="UP000637769"/>
    </source>
</evidence>
<feature type="region of interest" description="Disordered" evidence="10">
    <location>
        <begin position="295"/>
        <end position="315"/>
    </location>
</feature>
<evidence type="ECO:0000256" key="10">
    <source>
        <dbReference type="SAM" id="MobiDB-lite"/>
    </source>
</evidence>
<protein>
    <submittedName>
        <fullName evidence="13">Alcohol dehydrogenase</fullName>
    </submittedName>
</protein>
<dbReference type="PROSITE" id="PS51007">
    <property type="entry name" value="CYTC"/>
    <property type="match status" value="3"/>
</dbReference>
<evidence type="ECO:0000313" key="13">
    <source>
        <dbReference type="EMBL" id="GGC26557.1"/>
    </source>
</evidence>
<feature type="domain" description="Cytochrome c" evidence="12">
    <location>
        <begin position="311"/>
        <end position="398"/>
    </location>
</feature>
<keyword evidence="14" id="KW-1185">Reference proteome</keyword>
<dbReference type="PANTHER" id="PTHR35008">
    <property type="entry name" value="BLL4482 PROTEIN-RELATED"/>
    <property type="match status" value="1"/>
</dbReference>
<keyword evidence="2" id="KW-1003">Cell membrane</keyword>
<evidence type="ECO:0000259" key="12">
    <source>
        <dbReference type="PROSITE" id="PS51007"/>
    </source>
</evidence>
<feature type="chain" id="PRO_5046772097" evidence="11">
    <location>
        <begin position="26"/>
        <end position="412"/>
    </location>
</feature>
<evidence type="ECO:0000256" key="4">
    <source>
        <dbReference type="ARBA" id="ARBA00022723"/>
    </source>
</evidence>
<keyword evidence="4 9" id="KW-0479">Metal-binding</keyword>
<sequence length="412" mass="44421">MKRRIVFSASALMSLTIGLSSAAQAQQAQPETQQPASGESAQVTRGRALFVAADCAACHLSQDGRALTGGRVFTLPFGSIHAVNITPDRETGIGAYTDKAWLKMLRKGVGLGGKHLYPVMPYTSYTLLSDDDALAIKAYLFTLPAIHAPAPKNSLSFPFNQRWTMIFWNWFNNPNRRMATDTTHSAQWNRGAYLAEALGHCGQCHTPRNFMFGLSSRAYAGAVQVGWTAYNLTSDREHGLGAWSDDDLFSYLSTGHAKGHGPASGPMAEAIEHSLSQLPADDIRAMVVYLRDIPAQPDGPSRNHGQIAENDGPSAGRHVFQQACAGCHMEDGSGRQSDWAALGGSHSLSDPSATNLVSVLREGTSLQTAHGAMTMQKFTSAYTPEELSALSSWMLHHFGGVNASVDPTKFRP</sequence>
<dbReference type="Pfam" id="PF00034">
    <property type="entry name" value="Cytochrom_C"/>
    <property type="match status" value="1"/>
</dbReference>
<evidence type="ECO:0000256" key="8">
    <source>
        <dbReference type="ARBA" id="ARBA00023136"/>
    </source>
</evidence>
<feature type="signal peptide" evidence="11">
    <location>
        <begin position="1"/>
        <end position="25"/>
    </location>
</feature>
<dbReference type="InterPro" id="IPR051459">
    <property type="entry name" value="Cytochrome_c-type_DH"/>
</dbReference>
<keyword evidence="7 9" id="KW-0408">Iron</keyword>
<name>A0ABQ1LPW1_9PROT</name>
<dbReference type="RefSeq" id="WP_229719605.1">
    <property type="nucleotide sequence ID" value="NZ_BMCH01000002.1"/>
</dbReference>
<feature type="domain" description="Cytochrome c" evidence="12">
    <location>
        <begin position="41"/>
        <end position="144"/>
    </location>
</feature>
<evidence type="ECO:0000256" key="3">
    <source>
        <dbReference type="ARBA" id="ARBA00022617"/>
    </source>
</evidence>
<reference evidence="14" key="1">
    <citation type="journal article" date="2019" name="Int. J. Syst. Evol. Microbiol.">
        <title>The Global Catalogue of Microorganisms (GCM) 10K type strain sequencing project: providing services to taxonomists for standard genome sequencing and annotation.</title>
        <authorList>
            <consortium name="The Broad Institute Genomics Platform"/>
            <consortium name="The Broad Institute Genome Sequencing Center for Infectious Disease"/>
            <person name="Wu L."/>
            <person name="Ma J."/>
        </authorList>
    </citation>
    <scope>NUCLEOTIDE SEQUENCE [LARGE SCALE GENOMIC DNA]</scope>
    <source>
        <strain evidence="14">CCM 7132</strain>
    </source>
</reference>
<keyword evidence="6" id="KW-0677">Repeat</keyword>
<feature type="domain" description="Cytochrome c" evidence="12">
    <location>
        <begin position="186"/>
        <end position="294"/>
    </location>
</feature>
<accession>A0ABQ1LPW1</accession>
<evidence type="ECO:0000256" key="7">
    <source>
        <dbReference type="ARBA" id="ARBA00023004"/>
    </source>
</evidence>
<keyword evidence="8" id="KW-0472">Membrane</keyword>
<comment type="subcellular location">
    <subcellularLocation>
        <location evidence="1">Cell membrane</location>
    </subcellularLocation>
</comment>
<dbReference type="InterPro" id="IPR009056">
    <property type="entry name" value="Cyt_c-like_dom"/>
</dbReference>
<comment type="caution">
    <text evidence="13">The sequence shown here is derived from an EMBL/GenBank/DDBJ whole genome shotgun (WGS) entry which is preliminary data.</text>
</comment>
<dbReference type="PIRSF" id="PIRSF000018">
    <property type="entry name" value="Mb_ADH_cyt_c"/>
    <property type="match status" value="1"/>
</dbReference>